<dbReference type="SUPFAM" id="SSF47616">
    <property type="entry name" value="GST C-terminal domain-like"/>
    <property type="match status" value="1"/>
</dbReference>
<dbReference type="Proteomes" id="UP000063063">
    <property type="component" value="Chromosome 26"/>
</dbReference>
<dbReference type="PROSITE" id="PS51354">
    <property type="entry name" value="GLUTAREDOXIN_2"/>
    <property type="match status" value="1"/>
</dbReference>
<feature type="domain" description="Glutaredoxin" evidence="1">
    <location>
        <begin position="115"/>
        <end position="144"/>
    </location>
</feature>
<dbReference type="SUPFAM" id="SSF52833">
    <property type="entry name" value="Thioredoxin-like"/>
    <property type="match status" value="1"/>
</dbReference>
<dbReference type="RefSeq" id="XP_010699972.1">
    <property type="nucleotide sequence ID" value="XM_010701670.1"/>
</dbReference>
<accession>A0A088RTN6</accession>
<keyword evidence="3" id="KW-1185">Reference proteome</keyword>
<dbReference type="GO" id="GO:0016740">
    <property type="term" value="F:transferase activity"/>
    <property type="evidence" value="ECO:0007669"/>
    <property type="project" value="UniProtKB-KW"/>
</dbReference>
<dbReference type="Pfam" id="PF00462">
    <property type="entry name" value="Glutaredoxin"/>
    <property type="match status" value="1"/>
</dbReference>
<reference evidence="2 3" key="1">
    <citation type="journal article" date="2015" name="Sci. Rep.">
        <title>The genome of Leishmania panamensis: insights into genomics of the L. (Viannia) subgenus.</title>
        <authorList>
            <person name="Llanes A."/>
            <person name="Restrepo C.M."/>
            <person name="Vecchio G.D."/>
            <person name="Anguizola F.J."/>
            <person name="Lleonart R."/>
        </authorList>
    </citation>
    <scope>NUCLEOTIDE SEQUENCE [LARGE SCALE GENOMIC DNA]</scope>
    <source>
        <strain evidence="2 3">MHOM/PA/94/PSC-1</strain>
    </source>
</reference>
<dbReference type="KEGG" id="lpan:LPMP_261520"/>
<dbReference type="AlphaFoldDB" id="A0A088RTN6"/>
<dbReference type="OrthoDB" id="423541at2759"/>
<gene>
    <name evidence="2" type="ORF">LPMP_261520</name>
</gene>
<dbReference type="InterPro" id="IPR036249">
    <property type="entry name" value="Thioredoxin-like_sf"/>
</dbReference>
<dbReference type="GeneID" id="22576055"/>
<dbReference type="Gene3D" id="1.20.1050.10">
    <property type="match status" value="1"/>
</dbReference>
<dbReference type="InterPro" id="IPR036282">
    <property type="entry name" value="Glutathione-S-Trfase_C_sf"/>
</dbReference>
<dbReference type="FunFam" id="3.40.30.10:FF:000565">
    <property type="entry name" value="Glutaredoxin/Glutathione_S-transferase_-_N-terminal_domain_containing_protein_-_putative"/>
    <property type="match status" value="1"/>
</dbReference>
<dbReference type="eggNOG" id="KOG3029">
    <property type="taxonomic scope" value="Eukaryota"/>
</dbReference>
<dbReference type="EMBL" id="CP009395">
    <property type="protein sequence ID" value="AIN99265.1"/>
    <property type="molecule type" value="Genomic_DNA"/>
</dbReference>
<dbReference type="VEuPathDB" id="TriTrypDB:LPMP_261520"/>
<sequence>MRFLAKVATASAFTLGVGAAGFLYCQRGSDLGAAAGTSESTKELTAKEFNRLQHVKQLKEALAPSHLPWTFHAQKDRYTNLRELTTQTSLEPVASSPPGGRAYTASSSDVKLIFYRLLGCPYCAKVEAVLQYHDIPYEEVDVDPLTGKGLPDRRYQLAPQLYFAPLAERKSNNTGAAATDCNGVYLVDSAEIVSQLSGPLKYAADVVNPHISATRDWITNHFHGASFAITNNSFRDAYATYTYVTPSNYQNFFYHVAGSAALSVLSRYKIRPRLIAEMECADGPSAATQTGTRSGMASNGLWMLSEAPRKALAETMRFGAVEEWLQAELQTFLQRRPNGKVFHGGSSPDLADVEMYGVTRVVNQHPRLGSVMREGAFGEWQTAMQEKLRSHTGSVYA</sequence>
<dbReference type="InterPro" id="IPR002109">
    <property type="entry name" value="Glutaredoxin"/>
</dbReference>
<organism evidence="2 3">
    <name type="scientific">Leishmania panamensis</name>
    <dbReference type="NCBI Taxonomy" id="5679"/>
    <lineage>
        <taxon>Eukaryota</taxon>
        <taxon>Discoba</taxon>
        <taxon>Euglenozoa</taxon>
        <taxon>Kinetoplastea</taxon>
        <taxon>Metakinetoplastina</taxon>
        <taxon>Trypanosomatida</taxon>
        <taxon>Trypanosomatidae</taxon>
        <taxon>Leishmaniinae</taxon>
        <taxon>Leishmania</taxon>
        <taxon>Leishmania guyanensis species complex</taxon>
    </lineage>
</organism>
<dbReference type="GO" id="GO:0005739">
    <property type="term" value="C:mitochondrion"/>
    <property type="evidence" value="ECO:0007669"/>
    <property type="project" value="TreeGrafter"/>
</dbReference>
<proteinExistence type="predicted"/>
<dbReference type="PANTHER" id="PTHR12782:SF5">
    <property type="entry name" value="PROSTAGLANDIN E SYNTHASE 2"/>
    <property type="match status" value="1"/>
</dbReference>
<evidence type="ECO:0000313" key="3">
    <source>
        <dbReference type="Proteomes" id="UP000063063"/>
    </source>
</evidence>
<dbReference type="VEuPathDB" id="TriTrypDB:LPAL13_260020600"/>
<evidence type="ECO:0000313" key="2">
    <source>
        <dbReference type="EMBL" id="AIN99265.1"/>
    </source>
</evidence>
<dbReference type="Gene3D" id="3.40.30.10">
    <property type="entry name" value="Glutaredoxin"/>
    <property type="match status" value="1"/>
</dbReference>
<dbReference type="PANTHER" id="PTHR12782">
    <property type="entry name" value="MICROSOMAL PROSTAGLANDIN E SYNTHASE-2"/>
    <property type="match status" value="1"/>
</dbReference>
<protein>
    <submittedName>
        <fullName evidence="2">Glutathione S-transferase, putative</fullName>
    </submittedName>
</protein>
<evidence type="ECO:0000259" key="1">
    <source>
        <dbReference type="Pfam" id="PF00462"/>
    </source>
</evidence>
<name>A0A088RTN6_LEIPA</name>